<evidence type="ECO:0000256" key="7">
    <source>
        <dbReference type="ARBA" id="ARBA00023136"/>
    </source>
</evidence>
<comment type="subcellular location">
    <subcellularLocation>
        <location evidence="1">Cell membrane</location>
        <topology evidence="1">Multi-pass membrane protein</topology>
    </subcellularLocation>
</comment>
<dbReference type="PANTHER" id="PTHR30472">
    <property type="entry name" value="FERRIC ENTEROBACTIN TRANSPORT SYSTEM PERMEASE PROTEIN"/>
    <property type="match status" value="1"/>
</dbReference>
<feature type="transmembrane region" description="Helical" evidence="8">
    <location>
        <begin position="58"/>
        <end position="79"/>
    </location>
</feature>
<accession>A0A1V2UN16</accession>
<dbReference type="Proteomes" id="UP000189299">
    <property type="component" value="Unassembled WGS sequence"/>
</dbReference>
<evidence type="ECO:0000256" key="1">
    <source>
        <dbReference type="ARBA" id="ARBA00004651"/>
    </source>
</evidence>
<evidence type="ECO:0000256" key="4">
    <source>
        <dbReference type="ARBA" id="ARBA00022475"/>
    </source>
</evidence>
<dbReference type="RefSeq" id="WP_077151167.1">
    <property type="nucleotide sequence ID" value="NZ_CABMMO010000001.1"/>
</dbReference>
<dbReference type="PANTHER" id="PTHR30472:SF58">
    <property type="entry name" value="IRON(3+)-HYDROXAMATE IMPORT SYSTEM PERMEASE PROTEIN FHUB"/>
    <property type="match status" value="1"/>
</dbReference>
<evidence type="ECO:0000313" key="10">
    <source>
        <dbReference type="Proteomes" id="UP000189299"/>
    </source>
</evidence>
<dbReference type="OrthoDB" id="9811721at2"/>
<dbReference type="AlphaFoldDB" id="A0A1V2UN16"/>
<dbReference type="GO" id="GO:0022857">
    <property type="term" value="F:transmembrane transporter activity"/>
    <property type="evidence" value="ECO:0007669"/>
    <property type="project" value="InterPro"/>
</dbReference>
<evidence type="ECO:0000256" key="6">
    <source>
        <dbReference type="ARBA" id="ARBA00022989"/>
    </source>
</evidence>
<dbReference type="STRING" id="53346.A5802_001390"/>
<keyword evidence="4" id="KW-1003">Cell membrane</keyword>
<dbReference type="Gene3D" id="1.10.3470.10">
    <property type="entry name" value="ABC transporter involved in vitamin B12 uptake, BtuC"/>
    <property type="match status" value="1"/>
</dbReference>
<feature type="transmembrane region" description="Helical" evidence="8">
    <location>
        <begin position="149"/>
        <end position="168"/>
    </location>
</feature>
<feature type="transmembrane region" description="Helical" evidence="8">
    <location>
        <begin position="308"/>
        <end position="324"/>
    </location>
</feature>
<evidence type="ECO:0000256" key="8">
    <source>
        <dbReference type="SAM" id="Phobius"/>
    </source>
</evidence>
<name>A0A1V2UN16_ENTMU</name>
<organism evidence="9 10">
    <name type="scientific">Enterococcus mundtii</name>
    <dbReference type="NCBI Taxonomy" id="53346"/>
    <lineage>
        <taxon>Bacteria</taxon>
        <taxon>Bacillati</taxon>
        <taxon>Bacillota</taxon>
        <taxon>Bacilli</taxon>
        <taxon>Lactobacillales</taxon>
        <taxon>Enterococcaceae</taxon>
        <taxon>Enterococcus</taxon>
    </lineage>
</organism>
<feature type="transmembrane region" description="Helical" evidence="8">
    <location>
        <begin position="236"/>
        <end position="263"/>
    </location>
</feature>
<dbReference type="Pfam" id="PF01032">
    <property type="entry name" value="FecCD"/>
    <property type="match status" value="1"/>
</dbReference>
<dbReference type="CDD" id="cd06550">
    <property type="entry name" value="TM_ABC_iron-siderophores_like"/>
    <property type="match status" value="1"/>
</dbReference>
<feature type="transmembrane region" description="Helical" evidence="8">
    <location>
        <begin position="188"/>
        <end position="210"/>
    </location>
</feature>
<evidence type="ECO:0000313" key="9">
    <source>
        <dbReference type="EMBL" id="ONN44920.1"/>
    </source>
</evidence>
<protein>
    <submittedName>
        <fullName evidence="9">Ferrichrome ABC transporter permease</fullName>
    </submittedName>
</protein>
<sequence>MRKGKKINILWLLLLLAILVFFFALYNGASEVKGNEVWQALFHFDPTDQAQQIIRNIRLPRVIGAFIVGSCFALSGALMQGVTRNNLADSGLLGINAGASLAMAFSFAFLPKASPFSIFLLSLLGSLIVTMIVLGFFSFSKIGLSTMQMILAGVAISSFFTAISQALTQLFNLQQDLTFWFVGGAANITWQQLLVLSPIYLVAVIGSFLLGKSISLIHLSESHAIALGGHPQRTRVLVFIFVSILAALAVSLVGPVSFIGLMVPPVVHGFVGTDYRYVLPASFIAGGILVMLADFVARMVNPPFETPFGLVISLIGVPFLLVQVRRERV</sequence>
<dbReference type="GO" id="GO:0033214">
    <property type="term" value="P:siderophore-iron import into cell"/>
    <property type="evidence" value="ECO:0007669"/>
    <property type="project" value="TreeGrafter"/>
</dbReference>
<comment type="caution">
    <text evidence="9">The sequence shown here is derived from an EMBL/GenBank/DDBJ whole genome shotgun (WGS) entry which is preliminary data.</text>
</comment>
<feature type="transmembrane region" description="Helical" evidence="8">
    <location>
        <begin position="275"/>
        <end position="296"/>
    </location>
</feature>
<dbReference type="InterPro" id="IPR000522">
    <property type="entry name" value="ABC_transptr_permease_BtuC"/>
</dbReference>
<evidence type="ECO:0000256" key="2">
    <source>
        <dbReference type="ARBA" id="ARBA00007935"/>
    </source>
</evidence>
<proteinExistence type="inferred from homology"/>
<reference evidence="9 10" key="1">
    <citation type="submission" date="2016-12" db="EMBL/GenBank/DDBJ databases">
        <authorList>
            <person name="Song W.-J."/>
            <person name="Kurnit D.M."/>
        </authorList>
    </citation>
    <scope>NUCLEOTIDE SEQUENCE [LARGE SCALE GENOMIC DNA]</scope>
    <source>
        <strain evidence="9 10">CGB1038-1_S1</strain>
    </source>
</reference>
<dbReference type="FunFam" id="1.10.3470.10:FF:000001">
    <property type="entry name" value="Vitamin B12 ABC transporter permease BtuC"/>
    <property type="match status" value="1"/>
</dbReference>
<keyword evidence="5 8" id="KW-0812">Transmembrane</keyword>
<feature type="transmembrane region" description="Helical" evidence="8">
    <location>
        <begin position="91"/>
        <end position="110"/>
    </location>
</feature>
<dbReference type="InterPro" id="IPR037294">
    <property type="entry name" value="ABC_BtuC-like"/>
</dbReference>
<keyword evidence="7 8" id="KW-0472">Membrane</keyword>
<keyword evidence="3" id="KW-0813">Transport</keyword>
<keyword evidence="6 8" id="KW-1133">Transmembrane helix</keyword>
<gene>
    <name evidence="9" type="ORF">BTN92_01955</name>
</gene>
<evidence type="ECO:0000256" key="5">
    <source>
        <dbReference type="ARBA" id="ARBA00022692"/>
    </source>
</evidence>
<evidence type="ECO:0000256" key="3">
    <source>
        <dbReference type="ARBA" id="ARBA00022448"/>
    </source>
</evidence>
<dbReference type="SUPFAM" id="SSF81345">
    <property type="entry name" value="ABC transporter involved in vitamin B12 uptake, BtuC"/>
    <property type="match status" value="1"/>
</dbReference>
<dbReference type="EMBL" id="MSTR01000001">
    <property type="protein sequence ID" value="ONN44920.1"/>
    <property type="molecule type" value="Genomic_DNA"/>
</dbReference>
<feature type="transmembrane region" description="Helical" evidence="8">
    <location>
        <begin position="116"/>
        <end position="137"/>
    </location>
</feature>
<dbReference type="GO" id="GO:0005886">
    <property type="term" value="C:plasma membrane"/>
    <property type="evidence" value="ECO:0007669"/>
    <property type="project" value="UniProtKB-SubCell"/>
</dbReference>
<comment type="similarity">
    <text evidence="2">Belongs to the binding-protein-dependent transport system permease family. FecCD subfamily.</text>
</comment>